<keyword evidence="1" id="KW-0175">Coiled coil</keyword>
<evidence type="ECO:0000256" key="1">
    <source>
        <dbReference type="SAM" id="Coils"/>
    </source>
</evidence>
<feature type="coiled-coil region" evidence="1">
    <location>
        <begin position="72"/>
        <end position="99"/>
    </location>
</feature>
<sequence>MSAAAAAVVPEEKKVPAVPVVPPEQDTKRTSTEGKIQQRLLEIGELATESAESLEKITTLSHEINVNMSPQCDSLEKILKRLESDLQATLASALRLRETLKTSPSIPPDAT</sequence>
<dbReference type="EMBL" id="MK072246">
    <property type="protein sequence ID" value="AYV80678.1"/>
    <property type="molecule type" value="Genomic_DNA"/>
</dbReference>
<reference evidence="3" key="1">
    <citation type="submission" date="2018-10" db="EMBL/GenBank/DDBJ databases">
        <title>Hidden diversity of soil giant viruses.</title>
        <authorList>
            <person name="Schulz F."/>
            <person name="Alteio L."/>
            <person name="Goudeau D."/>
            <person name="Ryan E.M."/>
            <person name="Malmstrom R.R."/>
            <person name="Blanchard J."/>
            <person name="Woyke T."/>
        </authorList>
    </citation>
    <scope>NUCLEOTIDE SEQUENCE</scope>
    <source>
        <strain evidence="3">HAV1</strain>
    </source>
</reference>
<evidence type="ECO:0000313" key="3">
    <source>
        <dbReference type="EMBL" id="AYV80678.1"/>
    </source>
</evidence>
<feature type="region of interest" description="Disordered" evidence="2">
    <location>
        <begin position="1"/>
        <end position="33"/>
    </location>
</feature>
<evidence type="ECO:0000256" key="2">
    <source>
        <dbReference type="SAM" id="MobiDB-lite"/>
    </source>
</evidence>
<protein>
    <submittedName>
        <fullName evidence="3">Uncharacterized protein</fullName>
    </submittedName>
</protein>
<proteinExistence type="predicted"/>
<accession>A0A3G5A0G8</accession>
<name>A0A3G5A0G8_9VIRU</name>
<gene>
    <name evidence="3" type="ORF">Harvfovirus4_42</name>
</gene>
<organism evidence="3">
    <name type="scientific">Harvfovirus sp</name>
    <dbReference type="NCBI Taxonomy" id="2487768"/>
    <lineage>
        <taxon>Viruses</taxon>
        <taxon>Varidnaviria</taxon>
        <taxon>Bamfordvirae</taxon>
        <taxon>Nucleocytoviricota</taxon>
        <taxon>Megaviricetes</taxon>
        <taxon>Imitervirales</taxon>
        <taxon>Mimiviridae</taxon>
        <taxon>Klosneuvirinae</taxon>
    </lineage>
</organism>